<dbReference type="Proteomes" id="UP000886520">
    <property type="component" value="Chromosome 23"/>
</dbReference>
<sequence length="91" mass="10266">MRFLANSMPMEDPKQTPPPSCRKKKSEGASFIEDVRSHIDDFLHASMEEHQSCLKNTLQKMFGISKKKMLKSAPSTQEVVLPLEATTSNKD</sequence>
<evidence type="ECO:0000313" key="2">
    <source>
        <dbReference type="EMBL" id="KAI5061212.1"/>
    </source>
</evidence>
<organism evidence="2 3">
    <name type="scientific">Adiantum capillus-veneris</name>
    <name type="common">Maidenhair fern</name>
    <dbReference type="NCBI Taxonomy" id="13818"/>
    <lineage>
        <taxon>Eukaryota</taxon>
        <taxon>Viridiplantae</taxon>
        <taxon>Streptophyta</taxon>
        <taxon>Embryophyta</taxon>
        <taxon>Tracheophyta</taxon>
        <taxon>Polypodiopsida</taxon>
        <taxon>Polypodiidae</taxon>
        <taxon>Polypodiales</taxon>
        <taxon>Pteridineae</taxon>
        <taxon>Pteridaceae</taxon>
        <taxon>Vittarioideae</taxon>
        <taxon>Adiantum</taxon>
    </lineage>
</organism>
<dbReference type="OrthoDB" id="1923810at2759"/>
<reference evidence="2" key="1">
    <citation type="submission" date="2021-01" db="EMBL/GenBank/DDBJ databases">
        <title>Adiantum capillus-veneris genome.</title>
        <authorList>
            <person name="Fang Y."/>
            <person name="Liao Q."/>
        </authorList>
    </citation>
    <scope>NUCLEOTIDE SEQUENCE</scope>
    <source>
        <strain evidence="2">H3</strain>
        <tissue evidence="2">Leaf</tissue>
    </source>
</reference>
<protein>
    <submittedName>
        <fullName evidence="2">Uncharacterized protein</fullName>
    </submittedName>
</protein>
<evidence type="ECO:0000256" key="1">
    <source>
        <dbReference type="SAM" id="MobiDB-lite"/>
    </source>
</evidence>
<proteinExistence type="predicted"/>
<evidence type="ECO:0000313" key="3">
    <source>
        <dbReference type="Proteomes" id="UP000886520"/>
    </source>
</evidence>
<keyword evidence="3" id="KW-1185">Reference proteome</keyword>
<dbReference type="PANTHER" id="PTHR33622:SF10">
    <property type="entry name" value="MARKER FOR OXIDATIVE STRESS RESPONSE PROTEIN"/>
    <property type="match status" value="1"/>
</dbReference>
<dbReference type="EMBL" id="JABFUD020000023">
    <property type="protein sequence ID" value="KAI5061212.1"/>
    <property type="molecule type" value="Genomic_DNA"/>
</dbReference>
<accession>A0A9D4U538</accession>
<feature type="region of interest" description="Disordered" evidence="1">
    <location>
        <begin position="1"/>
        <end position="28"/>
    </location>
</feature>
<gene>
    <name evidence="2" type="ORF">GOP47_0023717</name>
</gene>
<dbReference type="PANTHER" id="PTHR33622">
    <property type="entry name" value="OS03G0724500 PROTEIN"/>
    <property type="match status" value="1"/>
</dbReference>
<name>A0A9D4U538_ADICA</name>
<dbReference type="AlphaFoldDB" id="A0A9D4U538"/>
<comment type="caution">
    <text evidence="2">The sequence shown here is derived from an EMBL/GenBank/DDBJ whole genome shotgun (WGS) entry which is preliminary data.</text>
</comment>